<organism evidence="2 3">
    <name type="scientific">Tothia fuscella</name>
    <dbReference type="NCBI Taxonomy" id="1048955"/>
    <lineage>
        <taxon>Eukaryota</taxon>
        <taxon>Fungi</taxon>
        <taxon>Dikarya</taxon>
        <taxon>Ascomycota</taxon>
        <taxon>Pezizomycotina</taxon>
        <taxon>Dothideomycetes</taxon>
        <taxon>Pleosporomycetidae</taxon>
        <taxon>Venturiales</taxon>
        <taxon>Cylindrosympodiaceae</taxon>
        <taxon>Tothia</taxon>
    </lineage>
</organism>
<evidence type="ECO:0000313" key="3">
    <source>
        <dbReference type="Proteomes" id="UP000800235"/>
    </source>
</evidence>
<dbReference type="OrthoDB" id="783096at2759"/>
<dbReference type="PANTHER" id="PTHR32440:SF11">
    <property type="entry name" value="METALLOPHOSPHOESTERASE DOMAIN-CONTAINING PROTEIN"/>
    <property type="match status" value="1"/>
</dbReference>
<dbReference type="SUPFAM" id="SSF56300">
    <property type="entry name" value="Metallo-dependent phosphatases"/>
    <property type="match status" value="1"/>
</dbReference>
<feature type="domain" description="Calcineurin-like phosphoesterase" evidence="1">
    <location>
        <begin position="14"/>
        <end position="275"/>
    </location>
</feature>
<dbReference type="Pfam" id="PF00149">
    <property type="entry name" value="Metallophos"/>
    <property type="match status" value="1"/>
</dbReference>
<dbReference type="GO" id="GO:0016788">
    <property type="term" value="F:hydrolase activity, acting on ester bonds"/>
    <property type="evidence" value="ECO:0007669"/>
    <property type="project" value="TreeGrafter"/>
</dbReference>
<dbReference type="Proteomes" id="UP000800235">
    <property type="component" value="Unassembled WGS sequence"/>
</dbReference>
<dbReference type="EMBL" id="MU007135">
    <property type="protein sequence ID" value="KAF2417673.1"/>
    <property type="molecule type" value="Genomic_DNA"/>
</dbReference>
<dbReference type="AlphaFoldDB" id="A0A9P4TSA4"/>
<dbReference type="GO" id="GO:0005737">
    <property type="term" value="C:cytoplasm"/>
    <property type="evidence" value="ECO:0007669"/>
    <property type="project" value="TreeGrafter"/>
</dbReference>
<evidence type="ECO:0000313" key="2">
    <source>
        <dbReference type="EMBL" id="KAF2417673.1"/>
    </source>
</evidence>
<dbReference type="InterPro" id="IPR004843">
    <property type="entry name" value="Calcineurin-like_PHP"/>
</dbReference>
<proteinExistence type="predicted"/>
<keyword evidence="3" id="KW-1185">Reference proteome</keyword>
<gene>
    <name evidence="2" type="ORF">EJ08DRAFT_673595</name>
</gene>
<name>A0A9P4TSA4_9PEZI</name>
<reference evidence="2" key="1">
    <citation type="journal article" date="2020" name="Stud. Mycol.">
        <title>101 Dothideomycetes genomes: a test case for predicting lifestyles and emergence of pathogens.</title>
        <authorList>
            <person name="Haridas S."/>
            <person name="Albert R."/>
            <person name="Binder M."/>
            <person name="Bloem J."/>
            <person name="Labutti K."/>
            <person name="Salamov A."/>
            <person name="Andreopoulos B."/>
            <person name="Baker S."/>
            <person name="Barry K."/>
            <person name="Bills G."/>
            <person name="Bluhm B."/>
            <person name="Cannon C."/>
            <person name="Castanera R."/>
            <person name="Culley D."/>
            <person name="Daum C."/>
            <person name="Ezra D."/>
            <person name="Gonzalez J."/>
            <person name="Henrissat B."/>
            <person name="Kuo A."/>
            <person name="Liang C."/>
            <person name="Lipzen A."/>
            <person name="Lutzoni F."/>
            <person name="Magnuson J."/>
            <person name="Mondo S."/>
            <person name="Nolan M."/>
            <person name="Ohm R."/>
            <person name="Pangilinan J."/>
            <person name="Park H.-J."/>
            <person name="Ramirez L."/>
            <person name="Alfaro M."/>
            <person name="Sun H."/>
            <person name="Tritt A."/>
            <person name="Yoshinaga Y."/>
            <person name="Zwiers L.-H."/>
            <person name="Turgeon B."/>
            <person name="Goodwin S."/>
            <person name="Spatafora J."/>
            <person name="Crous P."/>
            <person name="Grigoriev I."/>
        </authorList>
    </citation>
    <scope>NUCLEOTIDE SEQUENCE</scope>
    <source>
        <strain evidence="2">CBS 130266</strain>
    </source>
</reference>
<comment type="caution">
    <text evidence="2">The sequence shown here is derived from an EMBL/GenBank/DDBJ whole genome shotgun (WGS) entry which is preliminary data.</text>
</comment>
<dbReference type="Gene3D" id="3.60.21.10">
    <property type="match status" value="1"/>
</dbReference>
<dbReference type="PANTHER" id="PTHR32440">
    <property type="entry name" value="PHOSPHATASE DCR2-RELATED-RELATED"/>
    <property type="match status" value="1"/>
</dbReference>
<evidence type="ECO:0000259" key="1">
    <source>
        <dbReference type="Pfam" id="PF00149"/>
    </source>
</evidence>
<sequence>MGKDGTFKISIFEDLHFGEAEDLDWGPAADIKSVKVMETLLDVEKPDLVVLNGDLITGENTYFHNATHYLDQIVQPMVQRKVPWASTYGNHDHQFNLSSSKLISREREKYGHLSLTRSMVSVHSDEGHAGISNYVLPIHSKSSTRQDTKNPVALLWFFDSKGGHQYRKLDKHQKEIELDGFVHPSVVTWFRRTNAVLNPNGDIPSLAFVHIPIFAAAAFQKQGVRKHKEPGINDDNPLSPQAIQNGEYTGEDVPFIRALAEIKGLKAVFSGHDHGDDWCFKWDSKLDGMNISGPGLSVCFGRHTGYGGYGTWTRGSRQILLREDTIFEEVETWIRLENEKISGRVMLNETYGQDRYPAVEEEVTPPGRSK</sequence>
<dbReference type="InterPro" id="IPR029052">
    <property type="entry name" value="Metallo-depent_PP-like"/>
</dbReference>
<dbReference type="CDD" id="cd07383">
    <property type="entry name" value="MPP_Dcr2"/>
    <property type="match status" value="1"/>
</dbReference>
<protein>
    <submittedName>
        <fullName evidence="2">Metallo-dependent phosphatase</fullName>
    </submittedName>
</protein>
<accession>A0A9P4TSA4</accession>